<evidence type="ECO:0000313" key="6">
    <source>
        <dbReference type="EMBL" id="QGY80797.1"/>
    </source>
</evidence>
<protein>
    <submittedName>
        <fullName evidence="6">Lytic transglycosylase domain-containing protein</fullName>
    </submittedName>
</protein>
<dbReference type="InterPro" id="IPR023346">
    <property type="entry name" value="Lysozyme-like_dom_sf"/>
</dbReference>
<dbReference type="SUPFAM" id="SSF53955">
    <property type="entry name" value="Lysozyme-like"/>
    <property type="match status" value="1"/>
</dbReference>
<dbReference type="RefSeq" id="WP_158900367.1">
    <property type="nucleotide sequence ID" value="NZ_CP035733.1"/>
</dbReference>
<feature type="compositionally biased region" description="Polar residues" evidence="3">
    <location>
        <begin position="73"/>
        <end position="89"/>
    </location>
</feature>
<dbReference type="CDD" id="cd00254">
    <property type="entry name" value="LT-like"/>
    <property type="match status" value="1"/>
</dbReference>
<feature type="domain" description="Transglycosylase SLT" evidence="5">
    <location>
        <begin position="110"/>
        <end position="209"/>
    </location>
</feature>
<reference evidence="7" key="1">
    <citation type="submission" date="2019-01" db="EMBL/GenBank/DDBJ databases">
        <title>Sphingorhabdus lacus sp.nov., isolated from an oligotrophic freshwater lake.</title>
        <authorList>
            <person name="Park M."/>
        </authorList>
    </citation>
    <scope>NUCLEOTIDE SEQUENCE [LARGE SCALE GENOMIC DNA]</scope>
    <source>
        <strain evidence="7">IMCC1753</strain>
    </source>
</reference>
<feature type="signal peptide" evidence="4">
    <location>
        <begin position="1"/>
        <end position="19"/>
    </location>
</feature>
<comment type="similarity">
    <text evidence="1">Belongs to the transglycosylase Slt family.</text>
</comment>
<dbReference type="PANTHER" id="PTHR37423:SF2">
    <property type="entry name" value="MEMBRANE-BOUND LYTIC MUREIN TRANSGLYCOSYLASE C"/>
    <property type="match status" value="1"/>
</dbReference>
<keyword evidence="7" id="KW-1185">Reference proteome</keyword>
<dbReference type="AlphaFoldDB" id="A0A6I6L9M0"/>
<evidence type="ECO:0000256" key="4">
    <source>
        <dbReference type="SAM" id="SignalP"/>
    </source>
</evidence>
<sequence>MRYVALGLLAAVPLSAAFASELPDEPQAIVSSPTPNEASETSSIGYRINDESGFQLIEHGHWKAGSRYEAAEQSATEGSQAGQLQTSPQLKPKKRPTNFRRAAFLPHVYAAETRFGLPAGLLDALIWTESRYNPIAVSHAGAGGLGQLMPATAKELGVANRFDPYTNITGAARYLKQMFDRFGQIHLALAAYNAGPGAVSRVKGIPMNGETPAYVRSILSFWRGNLGD</sequence>
<feature type="chain" id="PRO_5026346755" evidence="4">
    <location>
        <begin position="20"/>
        <end position="228"/>
    </location>
</feature>
<dbReference type="Gene3D" id="1.10.530.10">
    <property type="match status" value="1"/>
</dbReference>
<proteinExistence type="inferred from homology"/>
<dbReference type="KEGG" id="slaa:EUU25_09305"/>
<dbReference type="EMBL" id="CP035733">
    <property type="protein sequence ID" value="QGY80797.1"/>
    <property type="molecule type" value="Genomic_DNA"/>
</dbReference>
<evidence type="ECO:0000259" key="5">
    <source>
        <dbReference type="Pfam" id="PF01464"/>
    </source>
</evidence>
<feature type="region of interest" description="Disordered" evidence="3">
    <location>
        <begin position="67"/>
        <end position="96"/>
    </location>
</feature>
<evidence type="ECO:0000256" key="2">
    <source>
        <dbReference type="ARBA" id="ARBA00009387"/>
    </source>
</evidence>
<dbReference type="OrthoDB" id="9815002at2"/>
<comment type="similarity">
    <text evidence="2">Belongs to the virb1 family.</text>
</comment>
<keyword evidence="4" id="KW-0732">Signal</keyword>
<dbReference type="Proteomes" id="UP000428803">
    <property type="component" value="Chromosome"/>
</dbReference>
<evidence type="ECO:0000313" key="7">
    <source>
        <dbReference type="Proteomes" id="UP000428803"/>
    </source>
</evidence>
<organism evidence="6 7">
    <name type="scientific">Sphingorhabdus lacus</name>
    <dbReference type="NCBI Taxonomy" id="392610"/>
    <lineage>
        <taxon>Bacteria</taxon>
        <taxon>Pseudomonadati</taxon>
        <taxon>Pseudomonadota</taxon>
        <taxon>Alphaproteobacteria</taxon>
        <taxon>Sphingomonadales</taxon>
        <taxon>Sphingomonadaceae</taxon>
        <taxon>Sphingorhabdus</taxon>
    </lineage>
</organism>
<accession>A0A6I6L9M0</accession>
<dbReference type="InterPro" id="IPR008258">
    <property type="entry name" value="Transglycosylase_SLT_dom_1"/>
</dbReference>
<dbReference type="PANTHER" id="PTHR37423">
    <property type="entry name" value="SOLUBLE LYTIC MUREIN TRANSGLYCOSYLASE-RELATED"/>
    <property type="match status" value="1"/>
</dbReference>
<gene>
    <name evidence="6" type="ORF">EUU25_09305</name>
</gene>
<name>A0A6I6L9M0_9SPHN</name>
<evidence type="ECO:0000256" key="3">
    <source>
        <dbReference type="SAM" id="MobiDB-lite"/>
    </source>
</evidence>
<dbReference type="Pfam" id="PF01464">
    <property type="entry name" value="SLT"/>
    <property type="match status" value="1"/>
</dbReference>
<evidence type="ECO:0000256" key="1">
    <source>
        <dbReference type="ARBA" id="ARBA00007734"/>
    </source>
</evidence>